<dbReference type="Proteomes" id="UP000321736">
    <property type="component" value="Unassembled WGS sequence"/>
</dbReference>
<comment type="pathway">
    <text evidence="5">Metabolic intermediate biosynthesis; chorismate biosynthesis; chorismate from D-erythrose 4-phosphate and phosphoenolpyruvate: step 3/7.</text>
</comment>
<dbReference type="EMBL" id="BKAR01000004">
    <property type="protein sequence ID" value="GEP83994.1"/>
    <property type="molecule type" value="Genomic_DNA"/>
</dbReference>
<gene>
    <name evidence="5 6" type="primary">aroD</name>
    <name evidence="6" type="ORF">SPI02_05790</name>
</gene>
<evidence type="ECO:0000256" key="1">
    <source>
        <dbReference type="ARBA" id="ARBA00001864"/>
    </source>
</evidence>
<evidence type="ECO:0000313" key="7">
    <source>
        <dbReference type="Proteomes" id="UP000321736"/>
    </source>
</evidence>
<evidence type="ECO:0000313" key="6">
    <source>
        <dbReference type="EMBL" id="GEP83994.1"/>
    </source>
</evidence>
<reference evidence="6 7" key="1">
    <citation type="submission" date="2019-07" db="EMBL/GenBank/DDBJ databases">
        <title>Whole genome shotgun sequence of Staphylococcus piscifermentans NBRC 109625.</title>
        <authorList>
            <person name="Hosoyama A."/>
            <person name="Uohara A."/>
            <person name="Ohji S."/>
            <person name="Ichikawa N."/>
        </authorList>
    </citation>
    <scope>NUCLEOTIDE SEQUENCE [LARGE SCALE GENOMIC DNA]</scope>
    <source>
        <strain evidence="6 7">NBRC 109625</strain>
    </source>
</reference>
<dbReference type="InterPro" id="IPR050146">
    <property type="entry name" value="Type-I_3-dehydroquinase"/>
</dbReference>
<accession>A0A239UBT7</accession>
<dbReference type="HAMAP" id="MF_00214">
    <property type="entry name" value="AroD"/>
    <property type="match status" value="1"/>
</dbReference>
<evidence type="ECO:0000256" key="2">
    <source>
        <dbReference type="ARBA" id="ARBA00023141"/>
    </source>
</evidence>
<sequence length="241" mass="26983">MSKVDVAVTIAPYEGKDEQLKSDLIREKENIDIIELRIDQRESLDFKELEKLLKDLKNIDIKAKVLVTYRTAVQGGKGSKNGKDYYEFLQDLIQIEGYNMIDIEWEETQTDTLLQLIAQAQAAGLEVVLSQHDFEQTPNLEALKFTYFKMNKLGADILKIAVMPKERQDVLNLLEALATSAESVQAKSVGIAMSHLGLVSRTAQGVFGGAISYGCLGEPQAPGQIHVRKLKELLNLYEINK</sequence>
<evidence type="ECO:0000256" key="5">
    <source>
        <dbReference type="HAMAP-Rule" id="MF_00214"/>
    </source>
</evidence>
<feature type="binding site" evidence="5">
    <location>
        <begin position="35"/>
        <end position="37"/>
    </location>
    <ligand>
        <name>3-dehydroquinate</name>
        <dbReference type="ChEBI" id="CHEBI:32364"/>
    </ligand>
</feature>
<dbReference type="PANTHER" id="PTHR43699:SF1">
    <property type="entry name" value="3-DEHYDROQUINATE DEHYDRATASE"/>
    <property type="match status" value="1"/>
</dbReference>
<dbReference type="GO" id="GO:0008652">
    <property type="term" value="P:amino acid biosynthetic process"/>
    <property type="evidence" value="ECO:0007669"/>
    <property type="project" value="UniProtKB-KW"/>
</dbReference>
<dbReference type="GO" id="GO:0003855">
    <property type="term" value="F:3-dehydroquinate dehydratase activity"/>
    <property type="evidence" value="ECO:0007669"/>
    <property type="project" value="UniProtKB-UniRule"/>
</dbReference>
<keyword evidence="2 5" id="KW-0057">Aromatic amino acid biosynthesis</keyword>
<evidence type="ECO:0000256" key="3">
    <source>
        <dbReference type="ARBA" id="ARBA00023239"/>
    </source>
</evidence>
<dbReference type="AlphaFoldDB" id="A0A239UBT7"/>
<dbReference type="RefSeq" id="WP_095106403.1">
    <property type="nucleotide sequence ID" value="NZ_BKAR01000004.1"/>
</dbReference>
<feature type="binding site" evidence="5">
    <location>
        <position position="201"/>
    </location>
    <ligand>
        <name>3-dehydroquinate</name>
        <dbReference type="ChEBI" id="CHEBI:32364"/>
    </ligand>
</feature>
<keyword evidence="7" id="KW-1185">Reference proteome</keyword>
<comment type="similarity">
    <text evidence="5">Belongs to the type-I 3-dehydroquinase family.</text>
</comment>
<dbReference type="InterPro" id="IPR001381">
    <property type="entry name" value="DHquinase_I"/>
</dbReference>
<dbReference type="GO" id="GO:0009423">
    <property type="term" value="P:chorismate biosynthetic process"/>
    <property type="evidence" value="ECO:0007669"/>
    <property type="project" value="UniProtKB-UniRule"/>
</dbReference>
<comment type="caution">
    <text evidence="6">The sequence shown here is derived from an EMBL/GenBank/DDBJ whole genome shotgun (WGS) entry which is preliminary data.</text>
</comment>
<dbReference type="Pfam" id="PF01487">
    <property type="entry name" value="DHquinase_I"/>
    <property type="match status" value="1"/>
</dbReference>
<evidence type="ECO:0000256" key="4">
    <source>
        <dbReference type="ARBA" id="ARBA00023270"/>
    </source>
</evidence>
<dbReference type="UniPathway" id="UPA00053">
    <property type="reaction ID" value="UER00086"/>
</dbReference>
<dbReference type="CDD" id="cd00502">
    <property type="entry name" value="DHQase_I"/>
    <property type="match status" value="1"/>
</dbReference>
<dbReference type="NCBIfam" id="TIGR01093">
    <property type="entry name" value="aroD"/>
    <property type="match status" value="1"/>
</dbReference>
<keyword evidence="3 5" id="KW-0456">Lyase</keyword>
<dbReference type="OrthoDB" id="9813659at2"/>
<feature type="active site" description="Proton donor/acceptor" evidence="5">
    <location>
        <position position="132"/>
    </location>
</feature>
<keyword evidence="5" id="KW-0028">Amino-acid biosynthesis</keyword>
<feature type="binding site" evidence="5">
    <location>
        <position position="70"/>
    </location>
    <ligand>
        <name>3-dehydroquinate</name>
        <dbReference type="ChEBI" id="CHEBI:32364"/>
    </ligand>
</feature>
<feature type="binding site" evidence="5">
    <location>
        <position position="224"/>
    </location>
    <ligand>
        <name>3-dehydroquinate</name>
        <dbReference type="ChEBI" id="CHEBI:32364"/>
    </ligand>
</feature>
<organism evidence="6 7">
    <name type="scientific">Staphylococcus piscifermentans</name>
    <dbReference type="NCBI Taxonomy" id="70258"/>
    <lineage>
        <taxon>Bacteria</taxon>
        <taxon>Bacillati</taxon>
        <taxon>Bacillota</taxon>
        <taxon>Bacilli</taxon>
        <taxon>Bacillales</taxon>
        <taxon>Staphylococcaceae</taxon>
        <taxon>Staphylococcus</taxon>
    </lineage>
</organism>
<dbReference type="GO" id="GO:0046279">
    <property type="term" value="P:3,4-dihydroxybenzoate biosynthetic process"/>
    <property type="evidence" value="ECO:0007669"/>
    <property type="project" value="UniProtKB-ARBA"/>
</dbReference>
<comment type="subunit">
    <text evidence="5">Homodimer.</text>
</comment>
<dbReference type="FunFam" id="3.20.20.70:FF:000047">
    <property type="entry name" value="3-dehydroquinate dehydratase"/>
    <property type="match status" value="1"/>
</dbReference>
<dbReference type="SUPFAM" id="SSF51569">
    <property type="entry name" value="Aldolase"/>
    <property type="match status" value="1"/>
</dbReference>
<comment type="caution">
    <text evidence="5">Lacks conserved residue(s) required for the propagation of feature annotation.</text>
</comment>
<feature type="active site" description="Schiff-base intermediate with substrate" evidence="5">
    <location>
        <position position="159"/>
    </location>
</feature>
<dbReference type="GO" id="GO:0009073">
    <property type="term" value="P:aromatic amino acid family biosynthetic process"/>
    <property type="evidence" value="ECO:0007669"/>
    <property type="project" value="UniProtKB-KW"/>
</dbReference>
<dbReference type="InterPro" id="IPR013785">
    <property type="entry name" value="Aldolase_TIM"/>
</dbReference>
<dbReference type="EC" id="4.2.1.10" evidence="5"/>
<name>A0A239UBT7_9STAP</name>
<dbReference type="PANTHER" id="PTHR43699">
    <property type="entry name" value="3-DEHYDROQUINATE DEHYDRATASE"/>
    <property type="match status" value="1"/>
</dbReference>
<protein>
    <recommendedName>
        <fullName evidence="5">3-dehydroquinate dehydratase</fullName>
        <shortName evidence="5">3-dehydroquinase</shortName>
        <ecNumber evidence="5">4.2.1.10</ecNumber>
    </recommendedName>
    <alternativeName>
        <fullName evidence="5">Type I DHQase</fullName>
    </alternativeName>
    <alternativeName>
        <fullName evidence="5">Type I dehydroquinase</fullName>
        <shortName evidence="5">DHQ1</shortName>
    </alternativeName>
</protein>
<comment type="function">
    <text evidence="5">Involved in the third step of the chorismate pathway, which leads to the biosynthesis of aromatic amino acids. Catalyzes the cis-dehydration of 3-dehydroquinate (DHQ) and introduces the first double bond of the aromatic ring to yield 3-dehydroshikimate.</text>
</comment>
<keyword evidence="4 5" id="KW-0704">Schiff base</keyword>
<dbReference type="Gene3D" id="3.20.20.70">
    <property type="entry name" value="Aldolase class I"/>
    <property type="match status" value="1"/>
</dbReference>
<proteinExistence type="inferred from homology"/>
<comment type="catalytic activity">
    <reaction evidence="1 5">
        <text>3-dehydroquinate = 3-dehydroshikimate + H2O</text>
        <dbReference type="Rhea" id="RHEA:21096"/>
        <dbReference type="ChEBI" id="CHEBI:15377"/>
        <dbReference type="ChEBI" id="CHEBI:16630"/>
        <dbReference type="ChEBI" id="CHEBI:32364"/>
        <dbReference type="EC" id="4.2.1.10"/>
    </reaction>
</comment>